<dbReference type="RefSeq" id="WP_330161127.1">
    <property type="nucleotide sequence ID" value="NZ_BAAAJA010000012.1"/>
</dbReference>
<gene>
    <name evidence="1" type="ORF">Q8A49_27610</name>
</gene>
<name>A0ABU7KY90_9ACTN</name>
<dbReference type="Proteomes" id="UP001348641">
    <property type="component" value="Unassembled WGS sequence"/>
</dbReference>
<dbReference type="InterPro" id="IPR027417">
    <property type="entry name" value="P-loop_NTPase"/>
</dbReference>
<evidence type="ECO:0000313" key="1">
    <source>
        <dbReference type="EMBL" id="MEE2054270.1"/>
    </source>
</evidence>
<protein>
    <submittedName>
        <fullName evidence="1">AAA family ATPase</fullName>
    </submittedName>
</protein>
<evidence type="ECO:0000313" key="2">
    <source>
        <dbReference type="Proteomes" id="UP001348641"/>
    </source>
</evidence>
<proteinExistence type="predicted"/>
<dbReference type="SUPFAM" id="SSF52540">
    <property type="entry name" value="P-loop containing nucleoside triphosphate hydrolases"/>
    <property type="match status" value="1"/>
</dbReference>
<dbReference type="Pfam" id="PF13238">
    <property type="entry name" value="AAA_18"/>
    <property type="match status" value="1"/>
</dbReference>
<reference evidence="1 2" key="1">
    <citation type="submission" date="2023-07" db="EMBL/GenBank/DDBJ databases">
        <authorList>
            <person name="Girao M."/>
            <person name="Carvalho M.F."/>
        </authorList>
    </citation>
    <scope>NUCLEOTIDE SEQUENCE [LARGE SCALE GENOMIC DNA]</scope>
    <source>
        <strain evidence="1 2">66/93</strain>
    </source>
</reference>
<accession>A0ABU7KY90</accession>
<dbReference type="EMBL" id="JAUUCC010000102">
    <property type="protein sequence ID" value="MEE2054270.1"/>
    <property type="molecule type" value="Genomic_DNA"/>
</dbReference>
<comment type="caution">
    <text evidence="1">The sequence shown here is derived from an EMBL/GenBank/DDBJ whole genome shotgun (WGS) entry which is preliminary data.</text>
</comment>
<dbReference type="Gene3D" id="3.40.50.300">
    <property type="entry name" value="P-loop containing nucleotide triphosphate hydrolases"/>
    <property type="match status" value="1"/>
</dbReference>
<sequence length="193" mass="20709">MDDEAAPAPGGGDEAGGSAGAGRRLLLIGGRSGVGKSTVAWEVSALLRRREVAHCLVEGDNLDQVHPAPADDPHRSRITERNLAAVWANFEALGHRSLVYTNTVSVLEEDMFRRAMGGGDIRITRVLLTAGDDTVRERLALRETGSQLLPHIERSRRAARLLDAEAPPDTVRVPTDGRTVEEVAAHVVAATAW</sequence>
<organism evidence="1 2">
    <name type="scientific">Nocardiopsis tropica</name>
    <dbReference type="NCBI Taxonomy" id="109330"/>
    <lineage>
        <taxon>Bacteria</taxon>
        <taxon>Bacillati</taxon>
        <taxon>Actinomycetota</taxon>
        <taxon>Actinomycetes</taxon>
        <taxon>Streptosporangiales</taxon>
        <taxon>Nocardiopsidaceae</taxon>
        <taxon>Nocardiopsis</taxon>
    </lineage>
</organism>